<dbReference type="InterPro" id="IPR044974">
    <property type="entry name" value="Disease_R_plants"/>
</dbReference>
<keyword evidence="4" id="KW-0378">Hydrolase</keyword>
<evidence type="ECO:0000256" key="2">
    <source>
        <dbReference type="ARBA" id="ARBA00022614"/>
    </source>
</evidence>
<dbReference type="GO" id="GO:0043531">
    <property type="term" value="F:ADP binding"/>
    <property type="evidence" value="ECO:0007669"/>
    <property type="project" value="InterPro"/>
</dbReference>
<dbReference type="Proteomes" id="UP000886595">
    <property type="component" value="Unassembled WGS sequence"/>
</dbReference>
<dbReference type="Pfam" id="PF23282">
    <property type="entry name" value="WHD_ROQ1"/>
    <property type="match status" value="1"/>
</dbReference>
<keyword evidence="3" id="KW-0677">Repeat</keyword>
<organism evidence="10 11">
    <name type="scientific">Brassica carinata</name>
    <name type="common">Ethiopian mustard</name>
    <name type="synonym">Abyssinian cabbage</name>
    <dbReference type="NCBI Taxonomy" id="52824"/>
    <lineage>
        <taxon>Eukaryota</taxon>
        <taxon>Viridiplantae</taxon>
        <taxon>Streptophyta</taxon>
        <taxon>Embryophyta</taxon>
        <taxon>Tracheophyta</taxon>
        <taxon>Spermatophyta</taxon>
        <taxon>Magnoliopsida</taxon>
        <taxon>eudicotyledons</taxon>
        <taxon>Gunneridae</taxon>
        <taxon>Pentapetalae</taxon>
        <taxon>rosids</taxon>
        <taxon>malvids</taxon>
        <taxon>Brassicales</taxon>
        <taxon>Brassicaceae</taxon>
        <taxon>Brassiceae</taxon>
        <taxon>Brassica</taxon>
    </lineage>
</organism>
<evidence type="ECO:0000256" key="3">
    <source>
        <dbReference type="ARBA" id="ARBA00022737"/>
    </source>
</evidence>
<dbReference type="Pfam" id="PF00931">
    <property type="entry name" value="NB-ARC"/>
    <property type="match status" value="1"/>
</dbReference>
<dbReference type="GO" id="GO:0006952">
    <property type="term" value="P:defense response"/>
    <property type="evidence" value="ECO:0007669"/>
    <property type="project" value="InterPro"/>
</dbReference>
<feature type="domain" description="C-JID" evidence="8">
    <location>
        <begin position="800"/>
        <end position="861"/>
    </location>
</feature>
<comment type="catalytic activity">
    <reaction evidence="6">
        <text>NAD(+) + H2O = ADP-D-ribose + nicotinamide + H(+)</text>
        <dbReference type="Rhea" id="RHEA:16301"/>
        <dbReference type="ChEBI" id="CHEBI:15377"/>
        <dbReference type="ChEBI" id="CHEBI:15378"/>
        <dbReference type="ChEBI" id="CHEBI:17154"/>
        <dbReference type="ChEBI" id="CHEBI:57540"/>
        <dbReference type="ChEBI" id="CHEBI:57967"/>
        <dbReference type="EC" id="3.2.2.6"/>
    </reaction>
    <physiologicalReaction direction="left-to-right" evidence="6">
        <dbReference type="Rhea" id="RHEA:16302"/>
    </physiologicalReaction>
</comment>
<keyword evidence="2" id="KW-0433">Leucine-rich repeat</keyword>
<dbReference type="AlphaFoldDB" id="A0A8X7WRU6"/>
<evidence type="ECO:0000259" key="9">
    <source>
        <dbReference type="Pfam" id="PF23282"/>
    </source>
</evidence>
<evidence type="ECO:0000313" key="11">
    <source>
        <dbReference type="Proteomes" id="UP000886595"/>
    </source>
</evidence>
<name>A0A8X7WRU6_BRACI</name>
<dbReference type="SUPFAM" id="SSF46785">
    <property type="entry name" value="Winged helix' DNA-binding domain"/>
    <property type="match status" value="1"/>
</dbReference>
<dbReference type="Gene3D" id="3.40.50.300">
    <property type="entry name" value="P-loop containing nucleotide triphosphate hydrolases"/>
    <property type="match status" value="1"/>
</dbReference>
<dbReference type="InterPro" id="IPR032675">
    <property type="entry name" value="LRR_dom_sf"/>
</dbReference>
<evidence type="ECO:0000259" key="8">
    <source>
        <dbReference type="Pfam" id="PF20160"/>
    </source>
</evidence>
<dbReference type="InterPro" id="IPR036390">
    <property type="entry name" value="WH_DNA-bd_sf"/>
</dbReference>
<dbReference type="InterPro" id="IPR002182">
    <property type="entry name" value="NB-ARC"/>
</dbReference>
<dbReference type="InterPro" id="IPR027417">
    <property type="entry name" value="P-loop_NTPase"/>
</dbReference>
<dbReference type="Pfam" id="PF07725">
    <property type="entry name" value="LRR_3"/>
    <property type="match status" value="1"/>
</dbReference>
<dbReference type="SUPFAM" id="SSF52047">
    <property type="entry name" value="RNI-like"/>
    <property type="match status" value="1"/>
</dbReference>
<dbReference type="InterPro" id="IPR011713">
    <property type="entry name" value="Leu-rich_rpt_3"/>
</dbReference>
<feature type="domain" description="Disease resistance protein Roq1-like winged-helix" evidence="9">
    <location>
        <begin position="269"/>
        <end position="339"/>
    </location>
</feature>
<evidence type="ECO:0000259" key="7">
    <source>
        <dbReference type="Pfam" id="PF00931"/>
    </source>
</evidence>
<dbReference type="PANTHER" id="PTHR11017:SF429">
    <property type="entry name" value="ADP-RIBOSYL CYCLASE_CYCLIC ADP-RIBOSE HYDROLASE"/>
    <property type="match status" value="1"/>
</dbReference>
<dbReference type="Gene3D" id="1.10.8.430">
    <property type="entry name" value="Helical domain of apoptotic protease-activating factors"/>
    <property type="match status" value="1"/>
</dbReference>
<dbReference type="Pfam" id="PF20160">
    <property type="entry name" value="C-JID"/>
    <property type="match status" value="1"/>
</dbReference>
<keyword evidence="11" id="KW-1185">Reference proteome</keyword>
<dbReference type="PANTHER" id="PTHR11017">
    <property type="entry name" value="LEUCINE-RICH REPEAT-CONTAINING PROTEIN"/>
    <property type="match status" value="1"/>
</dbReference>
<evidence type="ECO:0000256" key="1">
    <source>
        <dbReference type="ARBA" id="ARBA00011982"/>
    </source>
</evidence>
<sequence>MIKKIATDISNILNNFTPLSDFDGLVGMGAHLEKLEPLLCLGSDEVRMIGIWGPPGIGKTTIARVAYNQLFYSFQLSVFMDDIKVNYSRLCSDDYSAKLQLQQQFMSQIIDHKDMVVSHLGVAPNRLKDKKVLVVLDGVDRSVQLDAIAKETWWFGPGSRIIITTQDQKLFIAHEVSHIYKVDFPTNDEALQIFCTYSFGQKSPKDGFEELAREVTRLAGELPLGLRVMGSYFRGMSKQEWTNSLPRLRTSLDADIRSILKFSYDALDDEDKYLYLHIACFFNSEYIHKVEEYLINNFLDVRQSLEVLAQKSLISMDRGYIRMHSLLEKLGREIVCKQSIHEPGQRQFLYDERDICEVLTGDSTGSKSVIGIKLDYYKIEEELDVSEKAFEGMSNLQFLKVSGDKLQLTGGLNYLPHKLRLLEWSHFPMSCFPCNVNLEFLVELVMIGSKMEKLWEGIKTLRSLKWMDLSDSVNLKELPDLSTATNLEKLYLRKCWSLIKLPSLPGNSMEELDIGGCSSLVEFPSFNGNAVNLLKLNLDSFPNLVELPSYVGNATNLENLNLSNCSHLVELPLSFGNLQKLQTLILKGCSKLENFFNNNITLEFLIDLDLSGCSSLDLGGFSPIGNVVNLQTLNLSSLPQLLEVPSFIGNAINLEDLILSNCSNLVELPLFTGNLQKLKRLRLEGCSKLEVLPTNINLESLFELNLNDCSMLKRFPEISTNIRNLYLIGTAIEQGCRKLVTLPAISESIRYMDASDCESLEMLECSFHNPHVELYFTNCFKLNQEARDLIIQNSCRYVVLPGGQVPPHFTHRATGGGPLTIKLNEKPLPKYMIFRACILLVNKVDHDSCSEVNSMEVDVIYHNSKKKLYPALAEHLYLFRVKAEVTSSELLFEFKLESDDVWKIGECGLVQHLDFP</sequence>
<dbReference type="EC" id="3.2.2.6" evidence="1"/>
<accession>A0A8X7WRU6</accession>
<comment type="caution">
    <text evidence="10">The sequence shown here is derived from an EMBL/GenBank/DDBJ whole genome shotgun (WGS) entry which is preliminary data.</text>
</comment>
<dbReference type="GO" id="GO:0061809">
    <property type="term" value="F:NAD+ nucleosidase activity, cyclic ADP-ribose generating"/>
    <property type="evidence" value="ECO:0007669"/>
    <property type="project" value="UniProtKB-EC"/>
</dbReference>
<dbReference type="EMBL" id="JAAMPC010000001">
    <property type="protein sequence ID" value="KAG2335116.1"/>
    <property type="molecule type" value="Genomic_DNA"/>
</dbReference>
<evidence type="ECO:0000256" key="5">
    <source>
        <dbReference type="ARBA" id="ARBA00023027"/>
    </source>
</evidence>
<evidence type="ECO:0000256" key="6">
    <source>
        <dbReference type="ARBA" id="ARBA00047304"/>
    </source>
</evidence>
<dbReference type="SUPFAM" id="SSF52540">
    <property type="entry name" value="P-loop containing nucleoside triphosphate hydrolases"/>
    <property type="match status" value="1"/>
</dbReference>
<proteinExistence type="predicted"/>
<dbReference type="InterPro" id="IPR042197">
    <property type="entry name" value="Apaf_helical"/>
</dbReference>
<reference evidence="10 11" key="1">
    <citation type="submission" date="2020-02" db="EMBL/GenBank/DDBJ databases">
        <authorList>
            <person name="Ma Q."/>
            <person name="Huang Y."/>
            <person name="Song X."/>
            <person name="Pei D."/>
        </authorList>
    </citation>
    <scope>NUCLEOTIDE SEQUENCE [LARGE SCALE GENOMIC DNA]</scope>
    <source>
        <strain evidence="10">Sxm20200214</strain>
        <tissue evidence="10">Leaf</tissue>
    </source>
</reference>
<dbReference type="InterPro" id="IPR045344">
    <property type="entry name" value="C-JID"/>
</dbReference>
<evidence type="ECO:0000256" key="4">
    <source>
        <dbReference type="ARBA" id="ARBA00022801"/>
    </source>
</evidence>
<dbReference type="PRINTS" id="PR00364">
    <property type="entry name" value="DISEASERSIST"/>
</dbReference>
<dbReference type="OrthoDB" id="1112901at2759"/>
<dbReference type="InterPro" id="IPR058192">
    <property type="entry name" value="WHD_ROQ1-like"/>
</dbReference>
<evidence type="ECO:0000313" key="10">
    <source>
        <dbReference type="EMBL" id="KAG2335116.1"/>
    </source>
</evidence>
<feature type="domain" description="NB-ARC" evidence="7">
    <location>
        <begin position="32"/>
        <end position="202"/>
    </location>
</feature>
<gene>
    <name evidence="10" type="ORF">Bca52824_006296</name>
</gene>
<protein>
    <recommendedName>
        <fullName evidence="1">ADP-ribosyl cyclase/cyclic ADP-ribose hydrolase</fullName>
        <ecNumber evidence="1">3.2.2.6</ecNumber>
    </recommendedName>
</protein>
<keyword evidence="5" id="KW-0520">NAD</keyword>
<dbReference type="FunFam" id="3.40.50.300:FF:001002">
    <property type="entry name" value="Disease resistance protein (TIR-NBS-LRR class)"/>
    <property type="match status" value="1"/>
</dbReference>
<dbReference type="FunFam" id="1.10.8.430:FF:000002">
    <property type="entry name" value="Disease resistance protein (TIR-NBS-LRR class)"/>
    <property type="match status" value="1"/>
</dbReference>
<dbReference type="Gene3D" id="3.80.10.10">
    <property type="entry name" value="Ribonuclease Inhibitor"/>
    <property type="match status" value="2"/>
</dbReference>
<dbReference type="SUPFAM" id="SSF52058">
    <property type="entry name" value="L domain-like"/>
    <property type="match status" value="1"/>
</dbReference>